<protein>
    <submittedName>
        <fullName evidence="1">Uncharacterized protein</fullName>
    </submittedName>
</protein>
<keyword evidence="2" id="KW-1185">Reference proteome</keyword>
<dbReference type="Proteomes" id="UP001234178">
    <property type="component" value="Unassembled WGS sequence"/>
</dbReference>
<accession>A0ABR0B0R3</accession>
<proteinExistence type="predicted"/>
<gene>
    <name evidence="1" type="ORF">OUZ56_024076</name>
</gene>
<name>A0ABR0B0R3_9CRUS</name>
<evidence type="ECO:0000313" key="2">
    <source>
        <dbReference type="Proteomes" id="UP001234178"/>
    </source>
</evidence>
<comment type="caution">
    <text evidence="1">The sequence shown here is derived from an EMBL/GenBank/DDBJ whole genome shotgun (WGS) entry which is preliminary data.</text>
</comment>
<sequence>MGLLLCLPRNSISLEAAIFGVTKLFNKLLKRFVIFLSFKAIGAEVIKQPEFEDVGRQMKQSMNVVRHNQIRIKSL</sequence>
<reference evidence="1 2" key="1">
    <citation type="journal article" date="2023" name="Nucleic Acids Res.">
        <title>The hologenome of Daphnia magna reveals possible DNA methylation and microbiome-mediated evolution of the host genome.</title>
        <authorList>
            <person name="Chaturvedi A."/>
            <person name="Li X."/>
            <person name="Dhandapani V."/>
            <person name="Marshall H."/>
            <person name="Kissane S."/>
            <person name="Cuenca-Cambronero M."/>
            <person name="Asole G."/>
            <person name="Calvet F."/>
            <person name="Ruiz-Romero M."/>
            <person name="Marangio P."/>
            <person name="Guigo R."/>
            <person name="Rago D."/>
            <person name="Mirbahai L."/>
            <person name="Eastwood N."/>
            <person name="Colbourne J.K."/>
            <person name="Zhou J."/>
            <person name="Mallon E."/>
            <person name="Orsini L."/>
        </authorList>
    </citation>
    <scope>NUCLEOTIDE SEQUENCE [LARGE SCALE GENOMIC DNA]</scope>
    <source>
        <strain evidence="1">LRV0_1</strain>
    </source>
</reference>
<organism evidence="1 2">
    <name type="scientific">Daphnia magna</name>
    <dbReference type="NCBI Taxonomy" id="35525"/>
    <lineage>
        <taxon>Eukaryota</taxon>
        <taxon>Metazoa</taxon>
        <taxon>Ecdysozoa</taxon>
        <taxon>Arthropoda</taxon>
        <taxon>Crustacea</taxon>
        <taxon>Branchiopoda</taxon>
        <taxon>Diplostraca</taxon>
        <taxon>Cladocera</taxon>
        <taxon>Anomopoda</taxon>
        <taxon>Daphniidae</taxon>
        <taxon>Daphnia</taxon>
    </lineage>
</organism>
<dbReference type="EMBL" id="JAOYFB010000039">
    <property type="protein sequence ID" value="KAK4030737.1"/>
    <property type="molecule type" value="Genomic_DNA"/>
</dbReference>
<evidence type="ECO:0000313" key="1">
    <source>
        <dbReference type="EMBL" id="KAK4030737.1"/>
    </source>
</evidence>